<dbReference type="PANTHER" id="PTHR13817:SF73">
    <property type="entry name" value="FIBRONECTIN TYPE-III DOMAIN-CONTAINING PROTEIN"/>
    <property type="match status" value="1"/>
</dbReference>
<dbReference type="PANTHER" id="PTHR13817">
    <property type="entry name" value="TITIN"/>
    <property type="match status" value="1"/>
</dbReference>
<organism evidence="3">
    <name type="scientific">freshwater metagenome</name>
    <dbReference type="NCBI Taxonomy" id="449393"/>
    <lineage>
        <taxon>unclassified sequences</taxon>
        <taxon>metagenomes</taxon>
        <taxon>ecological metagenomes</taxon>
    </lineage>
</organism>
<feature type="domain" description="Fibronectin type-III" evidence="2">
    <location>
        <begin position="338"/>
        <end position="426"/>
    </location>
</feature>
<dbReference type="InterPro" id="IPR036116">
    <property type="entry name" value="FN3_sf"/>
</dbReference>
<proteinExistence type="predicted"/>
<dbReference type="SMART" id="SM00060">
    <property type="entry name" value="FN3"/>
    <property type="match status" value="2"/>
</dbReference>
<sequence>MTFSGVCRRATAVVLGLLMVCAGLLHLTVAPASAAGEWVSQSASASYQWRSVIYGNGLFVAIADNTRQLMTSPDGVTWTAQTAPEASGWESVTFGNGLFVVVASNSTGGGFFGPVTKRVMTSPDGINWTARTEAAANQWKSVTYGNGLFVAVASSGTSRVMTSADGSTWAAQSAAEANSWMSVTYGNGVFVAVAVDGTHRVMTSSDGLSWTAQSASSVSPWRSVTFGNGTFVAVSTGNYPPPDAVSRVMTSTDGSNWTARTATEENSWWSVTYGNGRFVALANDGANRVMTSTNGSTWTSMSAAADNNWKSVTFGNNTFVAVASDGEYRVMTWAQAQAPAAPTAVAATSGNGSASVAFTAGADGGAAITKYQYRLGAGSWVDAGLASPISITGLANYTTYSIQVRAVNGVGPGAASGAVTARPQSAGPAIGVAYSSGKQGVQVGFAFNRPAGSTLVGFTVRTYAKGTTTVVSSCQTTPSGRSCYIPSLTSGTEYDIRVQAYFTLAGETKVRSSLESATSTVRVNS</sequence>
<keyword evidence="1" id="KW-0677">Repeat</keyword>
<dbReference type="EMBL" id="CAFBNC010000119">
    <property type="protein sequence ID" value="CAB4950056.1"/>
    <property type="molecule type" value="Genomic_DNA"/>
</dbReference>
<dbReference type="CDD" id="cd00063">
    <property type="entry name" value="FN3"/>
    <property type="match status" value="1"/>
</dbReference>
<dbReference type="InterPro" id="IPR050964">
    <property type="entry name" value="Striated_Muscle_Regulatory"/>
</dbReference>
<accession>A0A6J7K2Z5</accession>
<dbReference type="Gene3D" id="2.60.40.10">
    <property type="entry name" value="Immunoglobulins"/>
    <property type="match status" value="2"/>
</dbReference>
<evidence type="ECO:0000313" key="3">
    <source>
        <dbReference type="EMBL" id="CAB4950056.1"/>
    </source>
</evidence>
<gene>
    <name evidence="3" type="ORF">UFOPK3733_01816</name>
</gene>
<reference evidence="3" key="1">
    <citation type="submission" date="2020-05" db="EMBL/GenBank/DDBJ databases">
        <authorList>
            <person name="Chiriac C."/>
            <person name="Salcher M."/>
            <person name="Ghai R."/>
            <person name="Kavagutti S V."/>
        </authorList>
    </citation>
    <scope>NUCLEOTIDE SEQUENCE</scope>
</reference>
<dbReference type="SUPFAM" id="SSF50939">
    <property type="entry name" value="Sialidases"/>
    <property type="match status" value="1"/>
</dbReference>
<name>A0A6J7K2Z5_9ZZZZ</name>
<protein>
    <submittedName>
        <fullName evidence="3">Unannotated protein</fullName>
    </submittedName>
</protein>
<evidence type="ECO:0000259" key="2">
    <source>
        <dbReference type="PROSITE" id="PS50853"/>
    </source>
</evidence>
<dbReference type="PROSITE" id="PS50853">
    <property type="entry name" value="FN3"/>
    <property type="match status" value="2"/>
</dbReference>
<feature type="domain" description="Fibronectin type-III" evidence="2">
    <location>
        <begin position="427"/>
        <end position="525"/>
    </location>
</feature>
<dbReference type="InterPro" id="IPR003961">
    <property type="entry name" value="FN3_dom"/>
</dbReference>
<dbReference type="SUPFAM" id="SSF49265">
    <property type="entry name" value="Fibronectin type III"/>
    <property type="match status" value="1"/>
</dbReference>
<dbReference type="InterPro" id="IPR036278">
    <property type="entry name" value="Sialidase_sf"/>
</dbReference>
<dbReference type="AlphaFoldDB" id="A0A6J7K2Z5"/>
<dbReference type="InterPro" id="IPR013783">
    <property type="entry name" value="Ig-like_fold"/>
</dbReference>
<evidence type="ECO:0000256" key="1">
    <source>
        <dbReference type="ARBA" id="ARBA00022737"/>
    </source>
</evidence>